<sequence>MSEWKALTLGHLSTQRKGINYKSEDYGDEHSGHPFITIKCFVKGGGYEPTGIKFYDGFSTTADHLSPGDLLFSVTDLTRAGDIVGSPLRVPDFGSTKPALASMDCMRIDPIANRCDKRFLYHSLMLSDVRRQMVAYAAGSTVLHLDTKKVPSISVRIPVDVNLQSRIADILDSIDTAIEKTEALIAKYQQIKAGLMHDLFTRGVLPNGQLRPPREQAPELYQETAIGWIPREWDVCRISDCGDVKLGRQRSPDQHSGKWSKPYLRVANVFDGFIDVSDVLEMDFTPSERETFAVNDGDVLLNEGQSLELVGRSSIYRGESGVYCFQNTLVRFRCNPENLPDFFAHLFKKFLDEGAFQRIAKQTTSVAHLGADRFAKMMCVKVARDEQGRISERLTVVDNQLAKLRDQHAKLGKQKQGLMHDLLTGKVPVKVETPEAVDG</sequence>
<gene>
    <name evidence="5" type="ORF">JQC75_16560</name>
</gene>
<dbReference type="Pfam" id="PF01420">
    <property type="entry name" value="Methylase_S"/>
    <property type="match status" value="1"/>
</dbReference>
<keyword evidence="5" id="KW-0255">Endonuclease</keyword>
<accession>A0ABX7G285</accession>
<evidence type="ECO:0000256" key="1">
    <source>
        <dbReference type="ARBA" id="ARBA00010923"/>
    </source>
</evidence>
<keyword evidence="2" id="KW-0680">Restriction system</keyword>
<evidence type="ECO:0000256" key="3">
    <source>
        <dbReference type="ARBA" id="ARBA00023125"/>
    </source>
</evidence>
<dbReference type="RefSeq" id="WP_203325116.1">
    <property type="nucleotide sequence ID" value="NZ_CP069213.1"/>
</dbReference>
<evidence type="ECO:0000256" key="2">
    <source>
        <dbReference type="ARBA" id="ARBA00022747"/>
    </source>
</evidence>
<keyword evidence="6" id="KW-1185">Reference proteome</keyword>
<dbReference type="InterPro" id="IPR052021">
    <property type="entry name" value="Type-I_RS_S_subunit"/>
</dbReference>
<keyword evidence="3" id="KW-0238">DNA-binding</keyword>
<dbReference type="SUPFAM" id="SSF116734">
    <property type="entry name" value="DNA methylase specificity domain"/>
    <property type="match status" value="2"/>
</dbReference>
<dbReference type="GO" id="GO:0004519">
    <property type="term" value="F:endonuclease activity"/>
    <property type="evidence" value="ECO:0007669"/>
    <property type="project" value="UniProtKB-KW"/>
</dbReference>
<dbReference type="PANTHER" id="PTHR30408:SF12">
    <property type="entry name" value="TYPE I RESTRICTION ENZYME MJAVIII SPECIFICITY SUBUNIT"/>
    <property type="match status" value="1"/>
</dbReference>
<evidence type="ECO:0000313" key="6">
    <source>
        <dbReference type="Proteomes" id="UP000596252"/>
    </source>
</evidence>
<dbReference type="InterPro" id="IPR044946">
    <property type="entry name" value="Restrct_endonuc_typeI_TRD_sf"/>
</dbReference>
<reference evidence="5 6" key="1">
    <citation type="journal article" date="2012" name="Antonie Van Leeuwenhoek">
        <title>Shewanella litorisediminis sp. nov., a gammaproteobacterium isolated from a tidal flat sediment.</title>
        <authorList>
            <person name="Lee M.H."/>
            <person name="Yoon J.H."/>
        </authorList>
    </citation>
    <scope>NUCLEOTIDE SEQUENCE [LARGE SCALE GENOMIC DNA]</scope>
    <source>
        <strain evidence="5 6">SMK1-12</strain>
    </source>
</reference>
<protein>
    <submittedName>
        <fullName evidence="5">Restriction endonuclease subunit S</fullName>
    </submittedName>
</protein>
<keyword evidence="5" id="KW-0540">Nuclease</keyword>
<comment type="similarity">
    <text evidence="1">Belongs to the type-I restriction system S methylase family.</text>
</comment>
<dbReference type="CDD" id="cd17253">
    <property type="entry name" value="RMtype1_S_Eco933I-TRD2-CR2_like"/>
    <property type="match status" value="1"/>
</dbReference>
<evidence type="ECO:0000313" key="5">
    <source>
        <dbReference type="EMBL" id="QRH01439.1"/>
    </source>
</evidence>
<dbReference type="Gene3D" id="3.90.220.20">
    <property type="entry name" value="DNA methylase specificity domains"/>
    <property type="match status" value="2"/>
</dbReference>
<proteinExistence type="inferred from homology"/>
<organism evidence="5 6">
    <name type="scientific">Shewanella litorisediminis</name>
    <dbReference type="NCBI Taxonomy" id="1173586"/>
    <lineage>
        <taxon>Bacteria</taxon>
        <taxon>Pseudomonadati</taxon>
        <taxon>Pseudomonadota</taxon>
        <taxon>Gammaproteobacteria</taxon>
        <taxon>Alteromonadales</taxon>
        <taxon>Shewanellaceae</taxon>
        <taxon>Shewanella</taxon>
    </lineage>
</organism>
<dbReference type="PANTHER" id="PTHR30408">
    <property type="entry name" value="TYPE-1 RESTRICTION ENZYME ECOKI SPECIFICITY PROTEIN"/>
    <property type="match status" value="1"/>
</dbReference>
<name>A0ABX7G285_9GAMM</name>
<evidence type="ECO:0000259" key="4">
    <source>
        <dbReference type="Pfam" id="PF01420"/>
    </source>
</evidence>
<dbReference type="InterPro" id="IPR000055">
    <property type="entry name" value="Restrct_endonuc_typeI_TRD"/>
</dbReference>
<dbReference type="Proteomes" id="UP000596252">
    <property type="component" value="Chromosome"/>
</dbReference>
<feature type="domain" description="Type I restriction modification DNA specificity" evidence="4">
    <location>
        <begin position="3"/>
        <end position="181"/>
    </location>
</feature>
<dbReference type="EMBL" id="CP069213">
    <property type="protein sequence ID" value="QRH01439.1"/>
    <property type="molecule type" value="Genomic_DNA"/>
</dbReference>
<keyword evidence="5" id="KW-0378">Hydrolase</keyword>
<dbReference type="Gene3D" id="1.10.287.1120">
    <property type="entry name" value="Bipartite methylase S protein"/>
    <property type="match status" value="1"/>
</dbReference>